<keyword evidence="4" id="KW-1185">Reference proteome</keyword>
<feature type="domain" description="6-phospho-N-acetylmuramidase N-terminal" evidence="2">
    <location>
        <begin position="3"/>
        <end position="224"/>
    </location>
</feature>
<evidence type="ECO:0008006" key="5">
    <source>
        <dbReference type="Google" id="ProtNLM"/>
    </source>
</evidence>
<dbReference type="Pfam" id="PF05913">
    <property type="entry name" value="MupG_C"/>
    <property type="match status" value="1"/>
</dbReference>
<evidence type="ECO:0000313" key="4">
    <source>
        <dbReference type="Proteomes" id="UP000000845"/>
    </source>
</evidence>
<dbReference type="Proteomes" id="UP000000845">
    <property type="component" value="Chromosome"/>
</dbReference>
<dbReference type="Gene3D" id="2.40.100.10">
    <property type="entry name" value="Cyclophilin-like"/>
    <property type="match status" value="1"/>
</dbReference>
<dbReference type="SUPFAM" id="SSF50891">
    <property type="entry name" value="Cyclophilin-like"/>
    <property type="match status" value="1"/>
</dbReference>
<evidence type="ECO:0000259" key="1">
    <source>
        <dbReference type="Pfam" id="PF05913"/>
    </source>
</evidence>
<dbReference type="SUPFAM" id="SSF51445">
    <property type="entry name" value="(Trans)glycosidases"/>
    <property type="match status" value="1"/>
</dbReference>
<dbReference type="RefSeq" id="WP_012863254.1">
    <property type="nucleotide sequence ID" value="NC_013517.1"/>
</dbReference>
<dbReference type="InterPro" id="IPR043894">
    <property type="entry name" value="MupG_C"/>
</dbReference>
<feature type="domain" description="6-phospho-N-acetylmuramidase C-terminal" evidence="1">
    <location>
        <begin position="233"/>
        <end position="339"/>
    </location>
</feature>
<name>D1AG48_SEBTE</name>
<dbReference type="EMBL" id="CP001739">
    <property type="protein sequence ID" value="ACZ10674.1"/>
    <property type="molecule type" value="Genomic_DNA"/>
</dbReference>
<gene>
    <name evidence="3" type="ordered locus">Sterm_3840</name>
</gene>
<dbReference type="KEGG" id="str:Sterm_3840"/>
<dbReference type="Pfam" id="PF19200">
    <property type="entry name" value="MupG_N"/>
    <property type="match status" value="1"/>
</dbReference>
<evidence type="ECO:0000313" key="3">
    <source>
        <dbReference type="EMBL" id="ACZ10674.1"/>
    </source>
</evidence>
<evidence type="ECO:0000259" key="2">
    <source>
        <dbReference type="Pfam" id="PF19200"/>
    </source>
</evidence>
<dbReference type="HOGENOM" id="CLU_065324_0_0_0"/>
<sequence>MKGISIFPGLDYSVRENVNYMERAFRNGIEYIFTSVHIPEADRKRVKDEFDIILTEAEKRKMKVIVDISKGFFDEFRWEDRRIYALRLDFGFNDNEIVQLSHKYNIQLNASTVTEDWMKRLMESGLNVSNLTVCHNYYPRNNTGISLELLTERNRFFKEAGLKITAFVPGGEFRRGPLYEGLPTVESHRNVHILACAQELLYAGTDIIIIGDSMASEKELEALGKLENGKWLLPVLLFEKAKEIYKGFLIQEHTQRTDVSEDTLRSEKIYKDKTVEVFNTGIRAAGTVTIDNKHYGRYAGSLQIVKKELSADYRVNVLGFVCDGGLLVEKIKAGEKFTFYPV</sequence>
<dbReference type="InterPro" id="IPR013785">
    <property type="entry name" value="Aldolase_TIM"/>
</dbReference>
<dbReference type="InterPro" id="IPR029000">
    <property type="entry name" value="Cyclophilin-like_dom_sf"/>
</dbReference>
<dbReference type="eggNOG" id="COG3589">
    <property type="taxonomic scope" value="Bacteria"/>
</dbReference>
<dbReference type="PANTHER" id="PTHR38435">
    <property type="match status" value="1"/>
</dbReference>
<dbReference type="InterPro" id="IPR017853">
    <property type="entry name" value="GH"/>
</dbReference>
<dbReference type="InterPro" id="IPR008589">
    <property type="entry name" value="MupG"/>
</dbReference>
<dbReference type="STRING" id="526218.Sterm_3840"/>
<reference evidence="4" key="1">
    <citation type="submission" date="2009-09" db="EMBL/GenBank/DDBJ databases">
        <title>The complete chromosome of Sebaldella termitidis ATCC 33386.</title>
        <authorList>
            <consortium name="US DOE Joint Genome Institute (JGI-PGF)"/>
            <person name="Lucas S."/>
            <person name="Copeland A."/>
            <person name="Lapidus A."/>
            <person name="Glavina del Rio T."/>
            <person name="Dalin E."/>
            <person name="Tice H."/>
            <person name="Bruce D."/>
            <person name="Goodwin L."/>
            <person name="Pitluck S."/>
            <person name="Kyrpides N."/>
            <person name="Mavromatis K."/>
            <person name="Ivanova N."/>
            <person name="Mikhailova N."/>
            <person name="Sims D."/>
            <person name="Meincke L."/>
            <person name="Brettin T."/>
            <person name="Detter J.C."/>
            <person name="Han C."/>
            <person name="Larimer F."/>
            <person name="Land M."/>
            <person name="Hauser L."/>
            <person name="Markowitz V."/>
            <person name="Cheng J.F."/>
            <person name="Hugenholtz P."/>
            <person name="Woyke T."/>
            <person name="Wu D."/>
            <person name="Eisen J.A."/>
        </authorList>
    </citation>
    <scope>NUCLEOTIDE SEQUENCE [LARGE SCALE GENOMIC DNA]</scope>
    <source>
        <strain evidence="4">ATCC 33386 / NCTC 11300</strain>
    </source>
</reference>
<proteinExistence type="predicted"/>
<organism evidence="3 4">
    <name type="scientific">Sebaldella termitidis (strain ATCC 33386 / NCTC 11300)</name>
    <dbReference type="NCBI Taxonomy" id="526218"/>
    <lineage>
        <taxon>Bacteria</taxon>
        <taxon>Fusobacteriati</taxon>
        <taxon>Fusobacteriota</taxon>
        <taxon>Fusobacteriia</taxon>
        <taxon>Fusobacteriales</taxon>
        <taxon>Leptotrichiaceae</taxon>
        <taxon>Sebaldella</taxon>
    </lineage>
</organism>
<dbReference type="InterPro" id="IPR043797">
    <property type="entry name" value="MupG_N"/>
</dbReference>
<dbReference type="AlphaFoldDB" id="D1AG48"/>
<accession>D1AG48</accession>
<dbReference type="PANTHER" id="PTHR38435:SF2">
    <property type="entry name" value="DUF871 DOMAIN-CONTAINING PROTEIN"/>
    <property type="match status" value="1"/>
</dbReference>
<dbReference type="Gene3D" id="3.20.20.70">
    <property type="entry name" value="Aldolase class I"/>
    <property type="match status" value="1"/>
</dbReference>
<protein>
    <recommendedName>
        <fullName evidence="5">Outer surface protein</fullName>
    </recommendedName>
</protein>
<reference evidence="3 4" key="2">
    <citation type="journal article" date="2010" name="Stand. Genomic Sci.">
        <title>Complete genome sequence of Sebaldella termitidis type strain (NCTC 11300).</title>
        <authorList>
            <person name="Harmon-Smith M."/>
            <person name="Celia L."/>
            <person name="Chertkov O."/>
            <person name="Lapidus A."/>
            <person name="Copeland A."/>
            <person name="Glavina Del Rio T."/>
            <person name="Nolan M."/>
            <person name="Lucas S."/>
            <person name="Tice H."/>
            <person name="Cheng J.F."/>
            <person name="Han C."/>
            <person name="Detter J.C."/>
            <person name="Bruce D."/>
            <person name="Goodwin L."/>
            <person name="Pitluck S."/>
            <person name="Pati A."/>
            <person name="Liolios K."/>
            <person name="Ivanova N."/>
            <person name="Mavromatis K."/>
            <person name="Mikhailova N."/>
            <person name="Chen A."/>
            <person name="Palaniappan K."/>
            <person name="Land M."/>
            <person name="Hauser L."/>
            <person name="Chang Y.J."/>
            <person name="Jeffries C.D."/>
            <person name="Brettin T."/>
            <person name="Goker M."/>
            <person name="Beck B."/>
            <person name="Bristow J."/>
            <person name="Eisen J.A."/>
            <person name="Markowitz V."/>
            <person name="Hugenholtz P."/>
            <person name="Kyrpides N.C."/>
            <person name="Klenk H.P."/>
            <person name="Chen F."/>
        </authorList>
    </citation>
    <scope>NUCLEOTIDE SEQUENCE [LARGE SCALE GENOMIC DNA]</scope>
    <source>
        <strain evidence="4">ATCC 33386 / NCTC 11300</strain>
    </source>
</reference>